<evidence type="ECO:0000256" key="4">
    <source>
        <dbReference type="ARBA" id="ARBA00023136"/>
    </source>
</evidence>
<organism evidence="7 8">
    <name type="scientific">Lymnaea stagnalis</name>
    <name type="common">Great pond snail</name>
    <name type="synonym">Helix stagnalis</name>
    <dbReference type="NCBI Taxonomy" id="6523"/>
    <lineage>
        <taxon>Eukaryota</taxon>
        <taxon>Metazoa</taxon>
        <taxon>Spiralia</taxon>
        <taxon>Lophotrochozoa</taxon>
        <taxon>Mollusca</taxon>
        <taxon>Gastropoda</taxon>
        <taxon>Heterobranchia</taxon>
        <taxon>Euthyneura</taxon>
        <taxon>Panpulmonata</taxon>
        <taxon>Hygrophila</taxon>
        <taxon>Lymnaeoidea</taxon>
        <taxon>Lymnaeidae</taxon>
        <taxon>Lymnaea</taxon>
    </lineage>
</organism>
<keyword evidence="4 6" id="KW-0472">Membrane</keyword>
<gene>
    <name evidence="7" type="ORF">GSLYS_00016234001</name>
</gene>
<sequence>MASLSSSTATAASRSSNTATTLSSSATTTTLSSASSPADTNNNSSSSSTSGAKGGSSQIQVAVPVSVVIILVVLVVVVILVVICLRHRKRKGIENLHHELLNKSVDGHEYVTMDKDSKQTSPTAETTTSQRPSGGSPGGRPTSANRMEASYPRDERVQATYATVNKIRNSDAVSAAASSPGATNGTRSERGPADSTHEANEYSHLARHRKEGRMTENHYDG</sequence>
<dbReference type="InterPro" id="IPR051694">
    <property type="entry name" value="Immunoregulatory_rcpt-like"/>
</dbReference>
<evidence type="ECO:0000256" key="2">
    <source>
        <dbReference type="ARBA" id="ARBA00022692"/>
    </source>
</evidence>
<feature type="compositionally biased region" description="Basic and acidic residues" evidence="5">
    <location>
        <begin position="187"/>
        <end position="201"/>
    </location>
</feature>
<proteinExistence type="predicted"/>
<evidence type="ECO:0000256" key="6">
    <source>
        <dbReference type="SAM" id="Phobius"/>
    </source>
</evidence>
<evidence type="ECO:0000256" key="3">
    <source>
        <dbReference type="ARBA" id="ARBA00022989"/>
    </source>
</evidence>
<keyword evidence="8" id="KW-1185">Reference proteome</keyword>
<dbReference type="PANTHER" id="PTHR15549:SF26">
    <property type="entry name" value="AXIAL BUDDING PATTERN PROTEIN 2-RELATED"/>
    <property type="match status" value="1"/>
</dbReference>
<evidence type="ECO:0000313" key="7">
    <source>
        <dbReference type="EMBL" id="CAL1542700.1"/>
    </source>
</evidence>
<reference evidence="7 8" key="1">
    <citation type="submission" date="2024-04" db="EMBL/GenBank/DDBJ databases">
        <authorList>
            <consortium name="Genoscope - CEA"/>
            <person name="William W."/>
        </authorList>
    </citation>
    <scope>NUCLEOTIDE SEQUENCE [LARGE SCALE GENOMIC DNA]</scope>
</reference>
<evidence type="ECO:0000256" key="1">
    <source>
        <dbReference type="ARBA" id="ARBA00004167"/>
    </source>
</evidence>
<dbReference type="Proteomes" id="UP001497497">
    <property type="component" value="Unassembled WGS sequence"/>
</dbReference>
<dbReference type="EMBL" id="CAXITT010000502">
    <property type="protein sequence ID" value="CAL1542700.1"/>
    <property type="molecule type" value="Genomic_DNA"/>
</dbReference>
<dbReference type="GO" id="GO:0071944">
    <property type="term" value="C:cell periphery"/>
    <property type="evidence" value="ECO:0007669"/>
    <property type="project" value="UniProtKB-ARBA"/>
</dbReference>
<protein>
    <submittedName>
        <fullName evidence="7">Uncharacterized protein</fullName>
    </submittedName>
</protein>
<dbReference type="AlphaFoldDB" id="A0AAV2IB53"/>
<name>A0AAV2IB53_LYMST</name>
<dbReference type="GO" id="GO:0016020">
    <property type="term" value="C:membrane"/>
    <property type="evidence" value="ECO:0007669"/>
    <property type="project" value="UniProtKB-SubCell"/>
</dbReference>
<dbReference type="PANTHER" id="PTHR15549">
    <property type="entry name" value="PAIRED IMMUNOGLOBULIN-LIKE TYPE 2 RECEPTOR"/>
    <property type="match status" value="1"/>
</dbReference>
<feature type="region of interest" description="Disordered" evidence="5">
    <location>
        <begin position="114"/>
        <end position="221"/>
    </location>
</feature>
<feature type="region of interest" description="Disordered" evidence="5">
    <location>
        <begin position="1"/>
        <end position="56"/>
    </location>
</feature>
<evidence type="ECO:0000256" key="5">
    <source>
        <dbReference type="SAM" id="MobiDB-lite"/>
    </source>
</evidence>
<comment type="subcellular location">
    <subcellularLocation>
        <location evidence="1">Membrane</location>
        <topology evidence="1">Single-pass membrane protein</topology>
    </subcellularLocation>
</comment>
<keyword evidence="2 6" id="KW-0812">Transmembrane</keyword>
<feature type="compositionally biased region" description="Low complexity" evidence="5">
    <location>
        <begin position="126"/>
        <end position="143"/>
    </location>
</feature>
<feature type="compositionally biased region" description="Basic and acidic residues" evidence="5">
    <location>
        <begin position="212"/>
        <end position="221"/>
    </location>
</feature>
<keyword evidence="3 6" id="KW-1133">Transmembrane helix</keyword>
<feature type="compositionally biased region" description="Polar residues" evidence="5">
    <location>
        <begin position="176"/>
        <end position="186"/>
    </location>
</feature>
<feature type="transmembrane region" description="Helical" evidence="6">
    <location>
        <begin position="61"/>
        <end position="85"/>
    </location>
</feature>
<comment type="caution">
    <text evidence="7">The sequence shown here is derived from an EMBL/GenBank/DDBJ whole genome shotgun (WGS) entry which is preliminary data.</text>
</comment>
<accession>A0AAV2IB53</accession>
<evidence type="ECO:0000313" key="8">
    <source>
        <dbReference type="Proteomes" id="UP001497497"/>
    </source>
</evidence>